<comment type="caution">
    <text evidence="3">The sequence shown here is derived from an EMBL/GenBank/DDBJ whole genome shotgun (WGS) entry which is preliminary data.</text>
</comment>
<dbReference type="RefSeq" id="WP_069005673.1">
    <property type="nucleotide sequence ID" value="NZ_LVJW01000003.1"/>
</dbReference>
<feature type="signal peptide" evidence="1">
    <location>
        <begin position="1"/>
        <end position="23"/>
    </location>
</feature>
<evidence type="ECO:0000256" key="1">
    <source>
        <dbReference type="SAM" id="SignalP"/>
    </source>
</evidence>
<organism evidence="3 4">
    <name type="scientific">Candidatus Thiodiazotropha endoloripes</name>
    <dbReference type="NCBI Taxonomy" id="1818881"/>
    <lineage>
        <taxon>Bacteria</taxon>
        <taxon>Pseudomonadati</taxon>
        <taxon>Pseudomonadota</taxon>
        <taxon>Gammaproteobacteria</taxon>
        <taxon>Chromatiales</taxon>
        <taxon>Sedimenticolaceae</taxon>
        <taxon>Candidatus Thiodiazotropha</taxon>
    </lineage>
</organism>
<dbReference type="SUPFAM" id="SSF48695">
    <property type="entry name" value="Multiheme cytochromes"/>
    <property type="match status" value="1"/>
</dbReference>
<sequence>MRRTAILGSIFASLALLATSAIADIANTSHDLRSQTTLLTQAGNTQICAYCHTPHNASTTNSTTPLWNHQDTVATYTMYSSPSLDMTIAGSPAGVSLACLSCHDGTVAADQLINFPTGITGPDGIFFLGDSLGTDLSNDHPISLTYNATQDPDFVAAVNSQVNGLQLFGGTGDQVECGTCHSVHDNTNEPFLRMSNAGSALCLACHIK</sequence>
<accession>A0A1E2UT09</accession>
<feature type="chain" id="PRO_5009119184" description="Doubled CXXCH motif domain-containing protein" evidence="1">
    <location>
        <begin position="24"/>
        <end position="208"/>
    </location>
</feature>
<feature type="domain" description="Doubled CXXCH motif" evidence="2">
    <location>
        <begin position="176"/>
        <end position="206"/>
    </location>
</feature>
<dbReference type="EMBL" id="LVJZ01000003">
    <property type="protein sequence ID" value="ODB97584.1"/>
    <property type="molecule type" value="Genomic_DNA"/>
</dbReference>
<evidence type="ECO:0000259" key="2">
    <source>
        <dbReference type="Pfam" id="PF09699"/>
    </source>
</evidence>
<evidence type="ECO:0000313" key="3">
    <source>
        <dbReference type="EMBL" id="ODB97584.1"/>
    </source>
</evidence>
<reference evidence="3 4" key="1">
    <citation type="submission" date="2016-03" db="EMBL/GenBank/DDBJ databases">
        <title>Chemosynthetic sulphur-oxidizing symbionts of marine invertebrate animals are capable of nitrogen fixation.</title>
        <authorList>
            <person name="Petersen J.M."/>
            <person name="Kemper A."/>
            <person name="Gruber-Vodicka H."/>
            <person name="Cardini U."/>
            <person name="Geest Mvander."/>
            <person name="Kleiner M."/>
            <person name="Bulgheresi S."/>
            <person name="Fussmann M."/>
            <person name="Herbold C."/>
            <person name="Seah B.K.B."/>
            <person name="Antony C.Paul."/>
            <person name="Liu D."/>
            <person name="Belitz A."/>
            <person name="Weber M."/>
        </authorList>
    </citation>
    <scope>NUCLEOTIDE SEQUENCE [LARGE SCALE GENOMIC DNA]</scope>
    <source>
        <strain evidence="3">G_D</strain>
    </source>
</reference>
<keyword evidence="4" id="KW-1185">Reference proteome</keyword>
<proteinExistence type="predicted"/>
<dbReference type="InterPro" id="IPR010177">
    <property type="entry name" value="Paired_CXXCH_1"/>
</dbReference>
<dbReference type="Pfam" id="PF09699">
    <property type="entry name" value="Paired_CXXCH_1"/>
    <property type="match status" value="1"/>
</dbReference>
<evidence type="ECO:0000313" key="4">
    <source>
        <dbReference type="Proteomes" id="UP000094849"/>
    </source>
</evidence>
<dbReference type="STRING" id="1818881.A3196_12940"/>
<dbReference type="OrthoDB" id="12425at2"/>
<dbReference type="InterPro" id="IPR036280">
    <property type="entry name" value="Multihaem_cyt_sf"/>
</dbReference>
<gene>
    <name evidence="3" type="ORF">A3196_12940</name>
</gene>
<protein>
    <recommendedName>
        <fullName evidence="2">Doubled CXXCH motif domain-containing protein</fullName>
    </recommendedName>
</protein>
<dbReference type="Proteomes" id="UP000094849">
    <property type="component" value="Unassembled WGS sequence"/>
</dbReference>
<name>A0A1E2UT09_9GAMM</name>
<dbReference type="AlphaFoldDB" id="A0A1E2UT09"/>
<keyword evidence="1" id="KW-0732">Signal</keyword>